<keyword evidence="1" id="KW-0653">Protein transport</keyword>
<name>A0A9F2RDU2_PYTBI</name>
<dbReference type="GO" id="GO:0007268">
    <property type="term" value="P:chemical synaptic transmission"/>
    <property type="evidence" value="ECO:0007669"/>
    <property type="project" value="TreeGrafter"/>
</dbReference>
<dbReference type="PANTHER" id="PTHR14146">
    <property type="entry name" value="EXOCYST COMPLEX COMPONENT 4"/>
    <property type="match status" value="1"/>
</dbReference>
<dbReference type="GO" id="GO:0000145">
    <property type="term" value="C:exocyst"/>
    <property type="evidence" value="ECO:0007669"/>
    <property type="project" value="UniProtKB-UniRule"/>
</dbReference>
<dbReference type="GO" id="GO:0045202">
    <property type="term" value="C:synapse"/>
    <property type="evidence" value="ECO:0007669"/>
    <property type="project" value="TreeGrafter"/>
</dbReference>
<organism evidence="3 4">
    <name type="scientific">Python bivittatus</name>
    <name type="common">Burmese python</name>
    <name type="synonym">Python molurus bivittatus</name>
    <dbReference type="NCBI Taxonomy" id="176946"/>
    <lineage>
        <taxon>Eukaryota</taxon>
        <taxon>Metazoa</taxon>
        <taxon>Chordata</taxon>
        <taxon>Craniata</taxon>
        <taxon>Vertebrata</taxon>
        <taxon>Euteleostomi</taxon>
        <taxon>Lepidosauria</taxon>
        <taxon>Squamata</taxon>
        <taxon>Bifurcata</taxon>
        <taxon>Unidentata</taxon>
        <taxon>Episquamata</taxon>
        <taxon>Toxicofera</taxon>
        <taxon>Serpentes</taxon>
        <taxon>Henophidia</taxon>
        <taxon>Pythonidae</taxon>
        <taxon>Python</taxon>
    </lineage>
</organism>
<comment type="similarity">
    <text evidence="1">Belongs to the SEC8 family.</text>
</comment>
<dbReference type="GO" id="GO:0090522">
    <property type="term" value="P:vesicle tethering involved in exocytosis"/>
    <property type="evidence" value="ECO:0007669"/>
    <property type="project" value="UniProtKB-UniRule"/>
</dbReference>
<feature type="coiled-coil region" evidence="2">
    <location>
        <begin position="37"/>
        <end position="64"/>
    </location>
</feature>
<reference evidence="4" key="1">
    <citation type="submission" date="2025-08" db="UniProtKB">
        <authorList>
            <consortium name="RefSeq"/>
        </authorList>
    </citation>
    <scope>IDENTIFICATION</scope>
    <source>
        <tissue evidence="4">Liver</tissue>
    </source>
</reference>
<dbReference type="OrthoDB" id="272977at2759"/>
<evidence type="ECO:0000313" key="3">
    <source>
        <dbReference type="Proteomes" id="UP000695026"/>
    </source>
</evidence>
<protein>
    <recommendedName>
        <fullName evidence="1">Exocyst complex component Sec8</fullName>
    </recommendedName>
</protein>
<dbReference type="GeneID" id="103063774"/>
<evidence type="ECO:0000256" key="1">
    <source>
        <dbReference type="RuleBase" id="RU367079"/>
    </source>
</evidence>
<dbReference type="KEGG" id="pbi:103063774"/>
<dbReference type="RefSeq" id="XP_007443230.2">
    <property type="nucleotide sequence ID" value="XM_007443168.2"/>
</dbReference>
<accession>A0A9F2RDU2</accession>
<evidence type="ECO:0000256" key="2">
    <source>
        <dbReference type="SAM" id="Coils"/>
    </source>
</evidence>
<dbReference type="AlphaFoldDB" id="A0A9F2RDU2"/>
<proteinExistence type="inferred from homology"/>
<dbReference type="Proteomes" id="UP000695026">
    <property type="component" value="Unplaced"/>
</dbReference>
<dbReference type="InterPro" id="IPR039682">
    <property type="entry name" value="Sec8/EXOC4"/>
</dbReference>
<evidence type="ECO:0000313" key="4">
    <source>
        <dbReference type="RefSeq" id="XP_007443230.2"/>
    </source>
</evidence>
<comment type="function">
    <text evidence="1">Component of the exocyst complex involved in the docking of exocytic vesicles with fusion sites on the plasma membrane.</text>
</comment>
<dbReference type="GO" id="GO:0015031">
    <property type="term" value="P:protein transport"/>
    <property type="evidence" value="ECO:0007669"/>
    <property type="project" value="UniProtKB-KW"/>
</dbReference>
<sequence length="92" mass="10543">MAASEATGRYRSAMSKTKDPSGLLISVIRTLSTSDDVEDREHEKARLEEAYEKCDRNLDELIVQHYTELMTAICTYQSITERITTSRNKIKQ</sequence>
<dbReference type="PANTHER" id="PTHR14146:SF0">
    <property type="entry name" value="EXOCYST COMPLEX COMPONENT 4"/>
    <property type="match status" value="1"/>
</dbReference>
<keyword evidence="1" id="KW-0813">Transport</keyword>
<feature type="non-terminal residue" evidence="4">
    <location>
        <position position="92"/>
    </location>
</feature>
<keyword evidence="2" id="KW-0175">Coiled coil</keyword>
<dbReference type="GO" id="GO:0006612">
    <property type="term" value="P:protein targeting to membrane"/>
    <property type="evidence" value="ECO:0007669"/>
    <property type="project" value="UniProtKB-UniRule"/>
</dbReference>
<dbReference type="GO" id="GO:0006893">
    <property type="term" value="P:Golgi to plasma membrane transport"/>
    <property type="evidence" value="ECO:0007669"/>
    <property type="project" value="TreeGrafter"/>
</dbReference>
<keyword evidence="3" id="KW-1185">Reference proteome</keyword>
<gene>
    <name evidence="4" type="primary">LOC103063774</name>
</gene>
<keyword evidence="1" id="KW-0268">Exocytosis</keyword>
<dbReference type="GO" id="GO:0032584">
    <property type="term" value="C:growth cone membrane"/>
    <property type="evidence" value="ECO:0007669"/>
    <property type="project" value="TreeGrafter"/>
</dbReference>